<feature type="transmembrane region" description="Helical" evidence="9">
    <location>
        <begin position="164"/>
        <end position="184"/>
    </location>
</feature>
<dbReference type="EMBL" id="SZYE01000164">
    <property type="protein sequence ID" value="TKR22581.1"/>
    <property type="molecule type" value="Genomic_DNA"/>
</dbReference>
<keyword evidence="6 9" id="KW-1133">Transmembrane helix</keyword>
<evidence type="ECO:0000256" key="9">
    <source>
        <dbReference type="SAM" id="Phobius"/>
    </source>
</evidence>
<feature type="transmembrane region" description="Helical" evidence="9">
    <location>
        <begin position="460"/>
        <end position="479"/>
    </location>
</feature>
<evidence type="ECO:0000256" key="6">
    <source>
        <dbReference type="ARBA" id="ARBA00022989"/>
    </source>
</evidence>
<feature type="domain" description="Major facilitator superfamily (MFS) profile" evidence="10">
    <location>
        <begin position="10"/>
        <end position="482"/>
    </location>
</feature>
<feature type="transmembrane region" description="Helical" evidence="9">
    <location>
        <begin position="12"/>
        <end position="39"/>
    </location>
</feature>
<evidence type="ECO:0000256" key="4">
    <source>
        <dbReference type="ARBA" id="ARBA00022475"/>
    </source>
</evidence>
<dbReference type="PROSITE" id="PS50850">
    <property type="entry name" value="MFS"/>
    <property type="match status" value="1"/>
</dbReference>
<dbReference type="InterPro" id="IPR004638">
    <property type="entry name" value="EmrB-like"/>
</dbReference>
<dbReference type="GO" id="GO:0005886">
    <property type="term" value="C:plasma membrane"/>
    <property type="evidence" value="ECO:0007669"/>
    <property type="project" value="UniProtKB-SubCell"/>
</dbReference>
<protein>
    <submittedName>
        <fullName evidence="11">DHA2 family efflux MFS transporter permease subunit</fullName>
    </submittedName>
</protein>
<evidence type="ECO:0000256" key="7">
    <source>
        <dbReference type="ARBA" id="ARBA00023136"/>
    </source>
</evidence>
<dbReference type="InterPro" id="IPR020846">
    <property type="entry name" value="MFS_dom"/>
</dbReference>
<dbReference type="Gene3D" id="1.20.1250.20">
    <property type="entry name" value="MFS general substrate transporter like domains"/>
    <property type="match status" value="1"/>
</dbReference>
<evidence type="ECO:0000256" key="2">
    <source>
        <dbReference type="ARBA" id="ARBA00008537"/>
    </source>
</evidence>
<dbReference type="SUPFAM" id="SSF103473">
    <property type="entry name" value="MFS general substrate transporter"/>
    <property type="match status" value="1"/>
</dbReference>
<dbReference type="InterPro" id="IPR011701">
    <property type="entry name" value="MFS"/>
</dbReference>
<dbReference type="CDD" id="cd17321">
    <property type="entry name" value="MFS_MMR_MDR_like"/>
    <property type="match status" value="1"/>
</dbReference>
<keyword evidence="5 9" id="KW-0812">Transmembrane</keyword>
<feature type="transmembrane region" description="Helical" evidence="9">
    <location>
        <begin position="267"/>
        <end position="292"/>
    </location>
</feature>
<evidence type="ECO:0000313" key="12">
    <source>
        <dbReference type="Proteomes" id="UP000308121"/>
    </source>
</evidence>
<feature type="transmembrane region" description="Helical" evidence="9">
    <location>
        <begin position="304"/>
        <end position="321"/>
    </location>
</feature>
<feature type="transmembrane region" description="Helical" evidence="9">
    <location>
        <begin position="359"/>
        <end position="380"/>
    </location>
</feature>
<evidence type="ECO:0000256" key="5">
    <source>
        <dbReference type="ARBA" id="ARBA00022692"/>
    </source>
</evidence>
<evidence type="ECO:0000256" key="1">
    <source>
        <dbReference type="ARBA" id="ARBA00004651"/>
    </source>
</evidence>
<feature type="transmembrane region" description="Helical" evidence="9">
    <location>
        <begin position="196"/>
        <end position="214"/>
    </location>
</feature>
<feature type="transmembrane region" description="Helical" evidence="9">
    <location>
        <begin position="226"/>
        <end position="246"/>
    </location>
</feature>
<dbReference type="RefSeq" id="WP_154730579.1">
    <property type="nucleotide sequence ID" value="NZ_SZYE01000164.1"/>
</dbReference>
<feature type="transmembrane region" description="Helical" evidence="9">
    <location>
        <begin position="333"/>
        <end position="353"/>
    </location>
</feature>
<dbReference type="Gene3D" id="1.20.1720.10">
    <property type="entry name" value="Multidrug resistance protein D"/>
    <property type="match status" value="1"/>
</dbReference>
<name>A0A7Z8NRL2_9CELL</name>
<dbReference type="FunFam" id="1.20.1720.10:FF:000021">
    <property type="entry name" value="Drug resistance transporter, EmrB/QacA subfamily"/>
    <property type="match status" value="1"/>
</dbReference>
<keyword evidence="4" id="KW-1003">Cell membrane</keyword>
<feature type="transmembrane region" description="Helical" evidence="9">
    <location>
        <begin position="76"/>
        <end position="103"/>
    </location>
</feature>
<keyword evidence="3" id="KW-0813">Transport</keyword>
<comment type="subcellular location">
    <subcellularLocation>
        <location evidence="1">Cell membrane</location>
        <topology evidence="1">Multi-pass membrane protein</topology>
    </subcellularLocation>
</comment>
<comment type="similarity">
    <text evidence="2">Belongs to the major facilitator superfamily. EmrB family.</text>
</comment>
<evidence type="ECO:0000259" key="10">
    <source>
        <dbReference type="PROSITE" id="PS50850"/>
    </source>
</evidence>
<dbReference type="InterPro" id="IPR036259">
    <property type="entry name" value="MFS_trans_sf"/>
</dbReference>
<feature type="transmembrane region" description="Helical" evidence="9">
    <location>
        <begin position="45"/>
        <end position="64"/>
    </location>
</feature>
<proteinExistence type="inferred from homology"/>
<dbReference type="Pfam" id="PF07690">
    <property type="entry name" value="MFS_1"/>
    <property type="match status" value="1"/>
</dbReference>
<sequence>MSETTRPWPALWALVVGFFMILVDTTIVSVANPAVMAGLGTDIDAVIWVTSAYLLTYAAPLLVTGRLGDRFGPKPVYLTGLVVFTLASLACGLAGSIGVLIAARAVQGLGAALMTPQTMAVITRMFPPDSRGKAMSLWGAVAGVATLVGPILGGVLVDGLGWEWIFFVNVPVGVVAFVLAWRLVPRLETHAHRFDVLGVVLSALGMFLLVFGIQEGQSYDWGLIGGWLPVWGVVGAGVAVLVAFVWHQARTRVEPLLPLGLFRDRNFALANGAISALGFTVTSMSLPLVFYYQLVLGFSPTRSALMLAPMAVMTLVLSPVIGRVVDTANPRNIALVGMLLQAGALVWFFLWLSPDPDQWARLLLPSAVLGVANACLWSPISSTATRNLPRAQAGAGSGVFNTTRQIGSVLGSAAIAALIQARLVAELGAGAGESTGAAEAAGSLPPALTSGFSDAMAQSLLLPAAIALVGAVLVAFFVAPARGGHGAPAAAPASAAVELDELVPVLGHHLRRATHPGDRPARIQRPRHVALPPPPSSP</sequence>
<evidence type="ECO:0000256" key="3">
    <source>
        <dbReference type="ARBA" id="ARBA00022448"/>
    </source>
</evidence>
<evidence type="ECO:0000313" key="11">
    <source>
        <dbReference type="EMBL" id="TKR22581.1"/>
    </source>
</evidence>
<accession>A0A7Z8NRL2</accession>
<keyword evidence="7 9" id="KW-0472">Membrane</keyword>
<reference evidence="11 12" key="1">
    <citation type="submission" date="2019-05" db="EMBL/GenBank/DDBJ databases">
        <title>Genome sequence of Cellulomonas hominis strain CS1.</title>
        <authorList>
            <person name="Belmont J."/>
            <person name="Maclea K.S."/>
        </authorList>
    </citation>
    <scope>NUCLEOTIDE SEQUENCE [LARGE SCALE GENOMIC DNA]</scope>
    <source>
        <strain evidence="11 12">CS1</strain>
    </source>
</reference>
<dbReference type="PANTHER" id="PTHR42718">
    <property type="entry name" value="MAJOR FACILITATOR SUPERFAMILY MULTIDRUG TRANSPORTER MFSC"/>
    <property type="match status" value="1"/>
</dbReference>
<dbReference type="OrthoDB" id="7375466at2"/>
<organism evidence="11 12">
    <name type="scientific">Cellulomonas hominis</name>
    <dbReference type="NCBI Taxonomy" id="156981"/>
    <lineage>
        <taxon>Bacteria</taxon>
        <taxon>Bacillati</taxon>
        <taxon>Actinomycetota</taxon>
        <taxon>Actinomycetes</taxon>
        <taxon>Micrococcales</taxon>
        <taxon>Cellulomonadaceae</taxon>
        <taxon>Cellulomonas</taxon>
    </lineage>
</organism>
<dbReference type="PANTHER" id="PTHR42718:SF42">
    <property type="entry name" value="EXPORT PROTEIN"/>
    <property type="match status" value="1"/>
</dbReference>
<feature type="non-terminal residue" evidence="11">
    <location>
        <position position="538"/>
    </location>
</feature>
<dbReference type="Proteomes" id="UP000308121">
    <property type="component" value="Unassembled WGS sequence"/>
</dbReference>
<feature type="region of interest" description="Disordered" evidence="8">
    <location>
        <begin position="512"/>
        <end position="538"/>
    </location>
</feature>
<feature type="transmembrane region" description="Helical" evidence="9">
    <location>
        <begin position="134"/>
        <end position="152"/>
    </location>
</feature>
<dbReference type="AlphaFoldDB" id="A0A7Z8NRL2"/>
<comment type="caution">
    <text evidence="11">The sequence shown here is derived from an EMBL/GenBank/DDBJ whole genome shotgun (WGS) entry which is preliminary data.</text>
</comment>
<dbReference type="NCBIfam" id="TIGR00711">
    <property type="entry name" value="efflux_EmrB"/>
    <property type="match status" value="1"/>
</dbReference>
<evidence type="ECO:0000256" key="8">
    <source>
        <dbReference type="SAM" id="MobiDB-lite"/>
    </source>
</evidence>
<dbReference type="PRINTS" id="PR01036">
    <property type="entry name" value="TCRTETB"/>
</dbReference>
<dbReference type="GO" id="GO:0022857">
    <property type="term" value="F:transmembrane transporter activity"/>
    <property type="evidence" value="ECO:0007669"/>
    <property type="project" value="InterPro"/>
</dbReference>
<gene>
    <name evidence="11" type="ORF">FA014_15630</name>
</gene>